<evidence type="ECO:0000313" key="3">
    <source>
        <dbReference type="EMBL" id="MFL9879983.1"/>
    </source>
</evidence>
<dbReference type="Gene3D" id="3.40.50.620">
    <property type="entry name" value="HUPs"/>
    <property type="match status" value="1"/>
</dbReference>
<comment type="caution">
    <text evidence="3">The sequence shown here is derived from an EMBL/GenBank/DDBJ whole genome shotgun (WGS) entry which is preliminary data.</text>
</comment>
<dbReference type="PRINTS" id="PR01438">
    <property type="entry name" value="UNVRSLSTRESS"/>
</dbReference>
<gene>
    <name evidence="3" type="ORF">PQR63_16400</name>
</gene>
<comment type="similarity">
    <text evidence="1">Belongs to the universal stress protein A family.</text>
</comment>
<protein>
    <submittedName>
        <fullName evidence="3">Universal stress protein</fullName>
    </submittedName>
</protein>
<dbReference type="InterPro" id="IPR006016">
    <property type="entry name" value="UspA"/>
</dbReference>
<dbReference type="Pfam" id="PF00582">
    <property type="entry name" value="Usp"/>
    <property type="match status" value="1"/>
</dbReference>
<dbReference type="EMBL" id="JAQQFR010000010">
    <property type="protein sequence ID" value="MFL9879983.1"/>
    <property type="molecule type" value="Genomic_DNA"/>
</dbReference>
<dbReference type="RefSeq" id="WP_408169066.1">
    <property type="nucleotide sequence ID" value="NZ_JAQQFR010000010.1"/>
</dbReference>
<reference evidence="3 4" key="1">
    <citation type="journal article" date="2024" name="Chem. Sci.">
        <title>Discovery of megapolipeptins by genome mining of a Burkholderiales bacteria collection.</title>
        <authorList>
            <person name="Paulo B.S."/>
            <person name="Recchia M.J.J."/>
            <person name="Lee S."/>
            <person name="Fergusson C.H."/>
            <person name="Romanowski S.B."/>
            <person name="Hernandez A."/>
            <person name="Krull N."/>
            <person name="Liu D.Y."/>
            <person name="Cavanagh H."/>
            <person name="Bos A."/>
            <person name="Gray C.A."/>
            <person name="Murphy B.T."/>
            <person name="Linington R.G."/>
            <person name="Eustaquio A.S."/>
        </authorList>
    </citation>
    <scope>NUCLEOTIDE SEQUENCE [LARGE SCALE GENOMIC DNA]</scope>
    <source>
        <strain evidence="3 4">RL21-008-BIB-B</strain>
    </source>
</reference>
<keyword evidence="4" id="KW-1185">Reference proteome</keyword>
<dbReference type="InterPro" id="IPR006015">
    <property type="entry name" value="Universal_stress_UspA"/>
</dbReference>
<evidence type="ECO:0000256" key="1">
    <source>
        <dbReference type="ARBA" id="ARBA00008791"/>
    </source>
</evidence>
<proteinExistence type="inferred from homology"/>
<evidence type="ECO:0000313" key="4">
    <source>
        <dbReference type="Proteomes" id="UP001629214"/>
    </source>
</evidence>
<accession>A0ABW8ZAS6</accession>
<sequence>MFKKILVPTDGSDLSNRAVRAAIEFAKDHGSEVVGFSVAKTLPYESFTLISRRNDFTLLSESIRQGAKDYVQIIEDLAGAAGIACQVHTVESPYPWRAIVEAASCYACDSIFMASHGRSGVNRILLGDQTNKVLIHSEVPVIIYR</sequence>
<dbReference type="Proteomes" id="UP001629214">
    <property type="component" value="Unassembled WGS sequence"/>
</dbReference>
<dbReference type="PANTHER" id="PTHR46268">
    <property type="entry name" value="STRESS RESPONSE PROTEIN NHAX"/>
    <property type="match status" value="1"/>
</dbReference>
<dbReference type="SUPFAM" id="SSF52402">
    <property type="entry name" value="Adenine nucleotide alpha hydrolases-like"/>
    <property type="match status" value="1"/>
</dbReference>
<dbReference type="CDD" id="cd00293">
    <property type="entry name" value="USP-like"/>
    <property type="match status" value="1"/>
</dbReference>
<feature type="domain" description="UspA" evidence="2">
    <location>
        <begin position="1"/>
        <end position="145"/>
    </location>
</feature>
<organism evidence="3 4">
    <name type="scientific">Herbaspirillum rhizosphaerae</name>
    <dbReference type="NCBI Taxonomy" id="346179"/>
    <lineage>
        <taxon>Bacteria</taxon>
        <taxon>Pseudomonadati</taxon>
        <taxon>Pseudomonadota</taxon>
        <taxon>Betaproteobacteria</taxon>
        <taxon>Burkholderiales</taxon>
        <taxon>Oxalobacteraceae</taxon>
        <taxon>Herbaspirillum</taxon>
    </lineage>
</organism>
<evidence type="ECO:0000259" key="2">
    <source>
        <dbReference type="Pfam" id="PF00582"/>
    </source>
</evidence>
<dbReference type="InterPro" id="IPR014729">
    <property type="entry name" value="Rossmann-like_a/b/a_fold"/>
</dbReference>
<name>A0ABW8ZAS6_9BURK</name>
<dbReference type="PANTHER" id="PTHR46268:SF6">
    <property type="entry name" value="UNIVERSAL STRESS PROTEIN UP12"/>
    <property type="match status" value="1"/>
</dbReference>